<comment type="similarity">
    <text evidence="1">Belongs to the CutA family.</text>
</comment>
<dbReference type="InterPro" id="IPR011322">
    <property type="entry name" value="N-reg_PII-like_a/b"/>
</dbReference>
<organism evidence="2 3">
    <name type="scientific">Mariniblastus fucicola</name>
    <dbReference type="NCBI Taxonomy" id="980251"/>
    <lineage>
        <taxon>Bacteria</taxon>
        <taxon>Pseudomonadati</taxon>
        <taxon>Planctomycetota</taxon>
        <taxon>Planctomycetia</taxon>
        <taxon>Pirellulales</taxon>
        <taxon>Pirellulaceae</taxon>
        <taxon>Mariniblastus</taxon>
    </lineage>
</organism>
<sequence>MERNLPVIVSTTADAEDLLERIANALLENRLAACCQISGPIKSVYRWDGKVESSSEHACSIKTVSDHVDTVIKTIGELHSYDEPEIVVTPIIGGSDSYLKWIFDSVQPVE</sequence>
<dbReference type="Gene3D" id="3.30.70.120">
    <property type="match status" value="1"/>
</dbReference>
<dbReference type="SUPFAM" id="SSF54913">
    <property type="entry name" value="GlnB-like"/>
    <property type="match status" value="1"/>
</dbReference>
<dbReference type="GO" id="GO:0005507">
    <property type="term" value="F:copper ion binding"/>
    <property type="evidence" value="ECO:0007669"/>
    <property type="project" value="TreeGrafter"/>
</dbReference>
<dbReference type="STRING" id="980251.GCA_001642875_00700"/>
<gene>
    <name evidence="2" type="primary">cutA</name>
    <name evidence="2" type="ORF">MFFC18_41240</name>
</gene>
<evidence type="ECO:0000256" key="1">
    <source>
        <dbReference type="ARBA" id="ARBA00010169"/>
    </source>
</evidence>
<dbReference type="Proteomes" id="UP000322214">
    <property type="component" value="Chromosome"/>
</dbReference>
<proteinExistence type="inferred from homology"/>
<reference evidence="2 3" key="1">
    <citation type="submission" date="2019-08" db="EMBL/GenBank/DDBJ databases">
        <title>Deep-cultivation of Planctomycetes and their phenomic and genomic characterization uncovers novel biology.</title>
        <authorList>
            <person name="Wiegand S."/>
            <person name="Jogler M."/>
            <person name="Boedeker C."/>
            <person name="Pinto D."/>
            <person name="Vollmers J."/>
            <person name="Rivas-Marin E."/>
            <person name="Kohn T."/>
            <person name="Peeters S.H."/>
            <person name="Heuer A."/>
            <person name="Rast P."/>
            <person name="Oberbeckmann S."/>
            <person name="Bunk B."/>
            <person name="Jeske O."/>
            <person name="Meyerdierks A."/>
            <person name="Storesund J.E."/>
            <person name="Kallscheuer N."/>
            <person name="Luecker S."/>
            <person name="Lage O.M."/>
            <person name="Pohl T."/>
            <person name="Merkel B.J."/>
            <person name="Hornburger P."/>
            <person name="Mueller R.-W."/>
            <person name="Bruemmer F."/>
            <person name="Labrenz M."/>
            <person name="Spormann A.M."/>
            <person name="Op den Camp H."/>
            <person name="Overmann J."/>
            <person name="Amann R."/>
            <person name="Jetten M.S.M."/>
            <person name="Mascher T."/>
            <person name="Medema M.H."/>
            <person name="Devos D.P."/>
            <person name="Kaster A.-K."/>
            <person name="Ovreas L."/>
            <person name="Rohde M."/>
            <person name="Galperin M.Y."/>
            <person name="Jogler C."/>
        </authorList>
    </citation>
    <scope>NUCLEOTIDE SEQUENCE [LARGE SCALE GENOMIC DNA]</scope>
    <source>
        <strain evidence="2 3">FC18</strain>
    </source>
</reference>
<dbReference type="GO" id="GO:0010038">
    <property type="term" value="P:response to metal ion"/>
    <property type="evidence" value="ECO:0007669"/>
    <property type="project" value="InterPro"/>
</dbReference>
<evidence type="ECO:0000313" key="3">
    <source>
        <dbReference type="Proteomes" id="UP000322214"/>
    </source>
</evidence>
<dbReference type="Pfam" id="PF03091">
    <property type="entry name" value="CutA1"/>
    <property type="match status" value="1"/>
</dbReference>
<dbReference type="PANTHER" id="PTHR23419:SF8">
    <property type="entry name" value="FI09726P"/>
    <property type="match status" value="1"/>
</dbReference>
<evidence type="ECO:0000313" key="2">
    <source>
        <dbReference type="EMBL" id="QEG24207.1"/>
    </source>
</evidence>
<dbReference type="KEGG" id="mff:MFFC18_41240"/>
<dbReference type="EMBL" id="CP042912">
    <property type="protein sequence ID" value="QEG24207.1"/>
    <property type="molecule type" value="Genomic_DNA"/>
</dbReference>
<protein>
    <submittedName>
        <fullName evidence="2">Divalent-cation tolerance protein CutA</fullName>
    </submittedName>
</protein>
<name>A0A5B9PBV4_9BACT</name>
<keyword evidence="3" id="KW-1185">Reference proteome</keyword>
<dbReference type="RefSeq" id="WP_075083492.1">
    <property type="nucleotide sequence ID" value="NZ_CP042912.1"/>
</dbReference>
<accession>A0A5B9PBV4</accession>
<dbReference type="InterPro" id="IPR015867">
    <property type="entry name" value="N-reg_PII/ATP_PRibTrfase_C"/>
</dbReference>
<dbReference type="AlphaFoldDB" id="A0A5B9PBV4"/>
<dbReference type="PANTHER" id="PTHR23419">
    <property type="entry name" value="DIVALENT CATION TOLERANCE CUTA-RELATED"/>
    <property type="match status" value="1"/>
</dbReference>
<dbReference type="InterPro" id="IPR004323">
    <property type="entry name" value="Ion_tolerance_CutA"/>
</dbReference>